<accession>A0ABQ0QK74</accession>
<dbReference type="HAMAP" id="MF_02128">
    <property type="entry name" value="TMP_kinase"/>
    <property type="match status" value="1"/>
</dbReference>
<comment type="miscellaneous">
    <text evidence="2">Reaction mechanism of ThiL seems to utilize a direct, inline transfer of the gamma-phosphate of ATP to TMP rather than a phosphorylated enzyme intermediate.</text>
</comment>
<organism evidence="5 6">
    <name type="scientific">Neokomagataea tanensis NBRC 106556</name>
    <dbReference type="NCBI Taxonomy" id="1223519"/>
    <lineage>
        <taxon>Bacteria</taxon>
        <taxon>Pseudomonadati</taxon>
        <taxon>Pseudomonadota</taxon>
        <taxon>Alphaproteobacteria</taxon>
        <taxon>Acetobacterales</taxon>
        <taxon>Acetobacteraceae</taxon>
        <taxon>Neokomagataea</taxon>
    </lineage>
</organism>
<dbReference type="InterPro" id="IPR006283">
    <property type="entry name" value="ThiL-like"/>
</dbReference>
<comment type="catalytic activity">
    <reaction evidence="2">
        <text>thiamine phosphate + ATP = thiamine diphosphate + ADP</text>
        <dbReference type="Rhea" id="RHEA:15913"/>
        <dbReference type="ChEBI" id="CHEBI:30616"/>
        <dbReference type="ChEBI" id="CHEBI:37575"/>
        <dbReference type="ChEBI" id="CHEBI:58937"/>
        <dbReference type="ChEBI" id="CHEBI:456216"/>
        <dbReference type="EC" id="2.7.4.16"/>
    </reaction>
</comment>
<feature type="binding site" evidence="2">
    <location>
        <position position="42"/>
    </location>
    <ligand>
        <name>Mg(2+)</name>
        <dbReference type="ChEBI" id="CHEBI:18420"/>
        <label>4</label>
    </ligand>
</feature>
<dbReference type="Gene3D" id="3.90.650.10">
    <property type="entry name" value="PurM-like C-terminal domain"/>
    <property type="match status" value="1"/>
</dbReference>
<sequence length="316" mass="33916">MSMGEFDVIERHFRPLAGDAALDLSDDCALLIPPPEQVIAISTDTMVENVHFLPDDPVETLGRKLLRCNLSDLAAMGATPLGYTLNLTLPRDRSFSDAWFSAFCGGLAEDQKHYNIPLLGGDTTSINGPLVLNATIYGGVRPEHALRRNGAQLGDDVWVTGTIGDAALGLLALQGKLADPDGTFSARYHLPLPRVHLPLGGLAHAAMDISDGLIQDCAHIARASGVMLYINADHVPASPAAAALGAEYLKHRLSGGDDYELLLCVPTERAEALQQLCAAHHVPITRIGTVRKGQGVHVHDHADHTLTFEKTGWLHF</sequence>
<dbReference type="Gene3D" id="3.30.1330.10">
    <property type="entry name" value="PurM-like, N-terminal domain"/>
    <property type="match status" value="1"/>
</dbReference>
<dbReference type="Pfam" id="PF02769">
    <property type="entry name" value="AIRS_C"/>
    <property type="match status" value="1"/>
</dbReference>
<evidence type="ECO:0000256" key="1">
    <source>
        <dbReference type="ARBA" id="ARBA00022977"/>
    </source>
</evidence>
<dbReference type="EC" id="2.7.4.16" evidence="2"/>
<gene>
    <name evidence="2" type="primary">thiL</name>
    <name evidence="5" type="ORF">AA106556_1568</name>
</gene>
<keyword evidence="2" id="KW-0547">Nucleotide-binding</keyword>
<dbReference type="SUPFAM" id="SSF56042">
    <property type="entry name" value="PurM C-terminal domain-like"/>
    <property type="match status" value="1"/>
</dbReference>
<dbReference type="GO" id="GO:0016301">
    <property type="term" value="F:kinase activity"/>
    <property type="evidence" value="ECO:0007669"/>
    <property type="project" value="UniProtKB-KW"/>
</dbReference>
<feature type="domain" description="PurM-like N-terminal" evidence="3">
    <location>
        <begin position="26"/>
        <end position="138"/>
    </location>
</feature>
<dbReference type="CDD" id="cd02194">
    <property type="entry name" value="ThiL"/>
    <property type="match status" value="1"/>
</dbReference>
<name>A0ABQ0QK74_9PROT</name>
<feature type="binding site" evidence="2">
    <location>
        <position position="44"/>
    </location>
    <ligand>
        <name>Mg(2+)</name>
        <dbReference type="ChEBI" id="CHEBI:18420"/>
        <label>1</label>
    </ligand>
</feature>
<feature type="binding site" evidence="2">
    <location>
        <position position="27"/>
    </location>
    <ligand>
        <name>Mg(2+)</name>
        <dbReference type="ChEBI" id="CHEBI:18420"/>
        <label>4</label>
    </ligand>
</feature>
<feature type="binding site" evidence="2">
    <location>
        <position position="72"/>
    </location>
    <ligand>
        <name>Mg(2+)</name>
        <dbReference type="ChEBI" id="CHEBI:18420"/>
        <label>2</label>
    </ligand>
</feature>
<feature type="binding site" evidence="2">
    <location>
        <position position="148"/>
    </location>
    <ligand>
        <name>ATP</name>
        <dbReference type="ChEBI" id="CHEBI:30616"/>
    </ligand>
</feature>
<keyword evidence="2 5" id="KW-0418">Kinase</keyword>
<comment type="similarity">
    <text evidence="2">Belongs to the thiamine-monophosphate kinase family.</text>
</comment>
<keyword evidence="2" id="KW-0460">Magnesium</keyword>
<feature type="binding site" evidence="2">
    <location>
        <position position="208"/>
    </location>
    <ligand>
        <name>Mg(2+)</name>
        <dbReference type="ChEBI" id="CHEBI:18420"/>
        <label>3</label>
    </ligand>
</feature>
<feature type="binding site" evidence="2">
    <location>
        <position position="211"/>
    </location>
    <ligand>
        <name>Mg(2+)</name>
        <dbReference type="ChEBI" id="CHEBI:18420"/>
        <label>5</label>
    </ligand>
</feature>
<keyword evidence="1 2" id="KW-0784">Thiamine biosynthesis</keyword>
<evidence type="ECO:0000313" key="5">
    <source>
        <dbReference type="EMBL" id="GBR47761.1"/>
    </source>
</evidence>
<protein>
    <recommendedName>
        <fullName evidence="2">Thiamine-monophosphate kinase</fullName>
        <shortName evidence="2">TMP kinase</shortName>
        <shortName evidence="2">Thiamine-phosphate kinase</shortName>
        <ecNumber evidence="2">2.7.4.16</ecNumber>
    </recommendedName>
</protein>
<dbReference type="Pfam" id="PF00586">
    <property type="entry name" value="AIRS"/>
    <property type="match status" value="1"/>
</dbReference>
<keyword evidence="2" id="KW-0808">Transferase</keyword>
<dbReference type="NCBIfam" id="TIGR01379">
    <property type="entry name" value="thiL"/>
    <property type="match status" value="1"/>
</dbReference>
<keyword evidence="2" id="KW-0067">ATP-binding</keyword>
<dbReference type="InterPro" id="IPR036676">
    <property type="entry name" value="PurM-like_C_sf"/>
</dbReference>
<proteinExistence type="inferred from homology"/>
<evidence type="ECO:0000259" key="4">
    <source>
        <dbReference type="Pfam" id="PF02769"/>
    </source>
</evidence>
<keyword evidence="6" id="KW-1185">Reference proteome</keyword>
<feature type="binding site" evidence="2">
    <location>
        <position position="27"/>
    </location>
    <ligand>
        <name>Mg(2+)</name>
        <dbReference type="ChEBI" id="CHEBI:18420"/>
        <label>3</label>
    </ligand>
</feature>
<evidence type="ECO:0000313" key="6">
    <source>
        <dbReference type="Proteomes" id="UP001062443"/>
    </source>
</evidence>
<feature type="binding site" evidence="2">
    <location>
        <position position="44"/>
    </location>
    <ligand>
        <name>Mg(2+)</name>
        <dbReference type="ChEBI" id="CHEBI:18420"/>
        <label>2</label>
    </ligand>
</feature>
<dbReference type="InterPro" id="IPR010918">
    <property type="entry name" value="PurM-like_C_dom"/>
</dbReference>
<dbReference type="PANTHER" id="PTHR30270">
    <property type="entry name" value="THIAMINE-MONOPHOSPHATE KINASE"/>
    <property type="match status" value="1"/>
</dbReference>
<dbReference type="PANTHER" id="PTHR30270:SF0">
    <property type="entry name" value="THIAMINE-MONOPHOSPHATE KINASE"/>
    <property type="match status" value="1"/>
</dbReference>
<evidence type="ECO:0000256" key="2">
    <source>
        <dbReference type="HAMAP-Rule" id="MF_02128"/>
    </source>
</evidence>
<dbReference type="PIRSF" id="PIRSF005303">
    <property type="entry name" value="Thiam_monoph_kin"/>
    <property type="match status" value="1"/>
</dbReference>
<feature type="domain" description="PurM-like C-terminal" evidence="4">
    <location>
        <begin position="154"/>
        <end position="299"/>
    </location>
</feature>
<feature type="binding site" evidence="2">
    <location>
        <position position="313"/>
    </location>
    <ligand>
        <name>substrate</name>
    </ligand>
</feature>
<feature type="binding site" evidence="2">
    <location>
        <begin position="121"/>
        <end position="122"/>
    </location>
    <ligand>
        <name>ATP</name>
        <dbReference type="ChEBI" id="CHEBI:30616"/>
    </ligand>
</feature>
<feature type="binding site" evidence="2">
    <location>
        <position position="51"/>
    </location>
    <ligand>
        <name>substrate</name>
    </ligand>
</feature>
<dbReference type="InterPro" id="IPR036921">
    <property type="entry name" value="PurM-like_N_sf"/>
</dbReference>
<dbReference type="SUPFAM" id="SSF55326">
    <property type="entry name" value="PurM N-terminal domain-like"/>
    <property type="match status" value="1"/>
</dbReference>
<feature type="binding site" evidence="2">
    <location>
        <position position="210"/>
    </location>
    <ligand>
        <name>ATP</name>
        <dbReference type="ChEBI" id="CHEBI:30616"/>
    </ligand>
</feature>
<feature type="binding site" evidence="2">
    <location>
        <position position="72"/>
    </location>
    <ligand>
        <name>Mg(2+)</name>
        <dbReference type="ChEBI" id="CHEBI:18420"/>
        <label>4</label>
    </ligand>
</feature>
<dbReference type="InterPro" id="IPR016188">
    <property type="entry name" value="PurM-like_N"/>
</dbReference>
<comment type="caution">
    <text evidence="2">Lacks conserved residue(s) required for the propagation of feature annotation.</text>
</comment>
<comment type="function">
    <text evidence="2">Catalyzes the ATP-dependent phosphorylation of thiamine-monophosphate (TMP) to form thiamine-pyrophosphate (TPP), the active form of vitamin B1.</text>
</comment>
<dbReference type="EMBL" id="BAQB01000022">
    <property type="protein sequence ID" value="GBR47761.1"/>
    <property type="molecule type" value="Genomic_DNA"/>
</dbReference>
<keyword evidence="2" id="KW-0479">Metal-binding</keyword>
<evidence type="ECO:0000259" key="3">
    <source>
        <dbReference type="Pfam" id="PF00586"/>
    </source>
</evidence>
<feature type="binding site" evidence="2">
    <location>
        <position position="72"/>
    </location>
    <ligand>
        <name>Mg(2+)</name>
        <dbReference type="ChEBI" id="CHEBI:18420"/>
        <label>3</label>
    </ligand>
</feature>
<comment type="caution">
    <text evidence="5">The sequence shown here is derived from an EMBL/GenBank/DDBJ whole genome shotgun (WGS) entry which is preliminary data.</text>
</comment>
<feature type="binding site" evidence="2">
    <location>
        <position position="257"/>
    </location>
    <ligand>
        <name>substrate</name>
    </ligand>
</feature>
<feature type="binding site" evidence="2">
    <location>
        <position position="43"/>
    </location>
    <ligand>
        <name>Mg(2+)</name>
        <dbReference type="ChEBI" id="CHEBI:18420"/>
        <label>1</label>
    </ligand>
</feature>
<comment type="pathway">
    <text evidence="2">Cofactor biosynthesis; thiamine diphosphate biosynthesis; thiamine diphosphate from thiamine phosphate: step 1/1.</text>
</comment>
<dbReference type="Proteomes" id="UP001062443">
    <property type="component" value="Unassembled WGS sequence"/>
</dbReference>
<feature type="binding site" evidence="2">
    <location>
        <position position="122"/>
    </location>
    <ligand>
        <name>Mg(2+)</name>
        <dbReference type="ChEBI" id="CHEBI:18420"/>
        <label>1</label>
    </ligand>
</feature>
<reference evidence="5" key="1">
    <citation type="submission" date="2013-04" db="EMBL/GenBank/DDBJ databases">
        <title>The genome sequencing project of 58 acetic acid bacteria.</title>
        <authorList>
            <person name="Okamoto-Kainuma A."/>
            <person name="Ishikawa M."/>
            <person name="Umino S."/>
            <person name="Koizumi Y."/>
            <person name="Shiwa Y."/>
            <person name="Yoshikawa H."/>
            <person name="Matsutani M."/>
            <person name="Matsushita K."/>
        </authorList>
    </citation>
    <scope>NUCLEOTIDE SEQUENCE</scope>
    <source>
        <strain evidence="5">NBRC 106556</strain>
    </source>
</reference>